<dbReference type="SMART" id="SM00862">
    <property type="entry name" value="Trans_reg_C"/>
    <property type="match status" value="1"/>
</dbReference>
<dbReference type="Gene3D" id="3.40.50.2300">
    <property type="match status" value="1"/>
</dbReference>
<evidence type="ECO:0000313" key="9">
    <source>
        <dbReference type="Proteomes" id="UP000060487"/>
    </source>
</evidence>
<keyword evidence="1 4" id="KW-0597">Phosphoprotein</keyword>
<feature type="DNA-binding region" description="OmpR/PhoB-type" evidence="5">
    <location>
        <begin position="133"/>
        <end position="232"/>
    </location>
</feature>
<dbReference type="InterPro" id="IPR001789">
    <property type="entry name" value="Sig_transdc_resp-reg_receiver"/>
</dbReference>
<comment type="caution">
    <text evidence="8">The sequence shown here is derived from an EMBL/GenBank/DDBJ whole genome shotgun (WGS) entry which is preliminary data.</text>
</comment>
<feature type="domain" description="OmpR/PhoB-type" evidence="7">
    <location>
        <begin position="133"/>
        <end position="232"/>
    </location>
</feature>
<keyword evidence="3 5" id="KW-0238">DNA-binding</keyword>
<feature type="modified residue" description="4-aspartylphosphate" evidence="4">
    <location>
        <position position="53"/>
    </location>
</feature>
<name>A0ABR5SD36_9BACT</name>
<gene>
    <name evidence="8" type="ORF">ASN18_2813</name>
</gene>
<reference evidence="8 9" key="1">
    <citation type="submission" date="2015-11" db="EMBL/GenBank/DDBJ databases">
        <authorList>
            <person name="Lin W."/>
        </authorList>
    </citation>
    <scope>NUCLEOTIDE SEQUENCE [LARGE SCALE GENOMIC DNA]</scope>
    <source>
        <strain evidence="8 9">HCH-1</strain>
    </source>
</reference>
<dbReference type="InterPro" id="IPR011006">
    <property type="entry name" value="CheY-like_superfamily"/>
</dbReference>
<proteinExistence type="predicted"/>
<dbReference type="Pfam" id="PF00486">
    <property type="entry name" value="Trans_reg_C"/>
    <property type="match status" value="1"/>
</dbReference>
<evidence type="ECO:0000256" key="5">
    <source>
        <dbReference type="PROSITE-ProRule" id="PRU01091"/>
    </source>
</evidence>
<dbReference type="Gene3D" id="1.10.10.10">
    <property type="entry name" value="Winged helix-like DNA-binding domain superfamily/Winged helix DNA-binding domain"/>
    <property type="match status" value="1"/>
</dbReference>
<dbReference type="InterPro" id="IPR036388">
    <property type="entry name" value="WH-like_DNA-bd_sf"/>
</dbReference>
<protein>
    <submittedName>
        <fullName evidence="8">DNA-binding response regulator</fullName>
    </submittedName>
</protein>
<evidence type="ECO:0000256" key="1">
    <source>
        <dbReference type="ARBA" id="ARBA00022553"/>
    </source>
</evidence>
<feature type="domain" description="Response regulatory" evidence="6">
    <location>
        <begin position="4"/>
        <end position="120"/>
    </location>
</feature>
<dbReference type="GO" id="GO:0003677">
    <property type="term" value="F:DNA binding"/>
    <property type="evidence" value="ECO:0007669"/>
    <property type="project" value="UniProtKB-KW"/>
</dbReference>
<dbReference type="PANTHER" id="PTHR48111:SF40">
    <property type="entry name" value="PHOSPHATE REGULON TRANSCRIPTIONAL REGULATORY PROTEIN PHOB"/>
    <property type="match status" value="1"/>
</dbReference>
<evidence type="ECO:0000256" key="4">
    <source>
        <dbReference type="PROSITE-ProRule" id="PRU00169"/>
    </source>
</evidence>
<dbReference type="InterPro" id="IPR001867">
    <property type="entry name" value="OmpR/PhoB-type_DNA-bd"/>
</dbReference>
<evidence type="ECO:0000259" key="6">
    <source>
        <dbReference type="PROSITE" id="PS50110"/>
    </source>
</evidence>
<keyword evidence="9" id="KW-1185">Reference proteome</keyword>
<organism evidence="8 9">
    <name type="scientific">Candidatus Magnetominusculus xianensis</name>
    <dbReference type="NCBI Taxonomy" id="1748249"/>
    <lineage>
        <taxon>Bacteria</taxon>
        <taxon>Pseudomonadati</taxon>
        <taxon>Nitrospirota</taxon>
        <taxon>Nitrospiria</taxon>
        <taxon>Nitrospirales</taxon>
        <taxon>Nitrospiraceae</taxon>
        <taxon>Candidatus Magnetominusculus</taxon>
    </lineage>
</organism>
<dbReference type="InterPro" id="IPR039420">
    <property type="entry name" value="WalR-like"/>
</dbReference>
<dbReference type="SUPFAM" id="SSF52172">
    <property type="entry name" value="CheY-like"/>
    <property type="match status" value="1"/>
</dbReference>
<dbReference type="PANTHER" id="PTHR48111">
    <property type="entry name" value="REGULATOR OF RPOS"/>
    <property type="match status" value="1"/>
</dbReference>
<dbReference type="CDD" id="cd00383">
    <property type="entry name" value="trans_reg_C"/>
    <property type="match status" value="1"/>
</dbReference>
<dbReference type="Gene3D" id="6.10.250.690">
    <property type="match status" value="1"/>
</dbReference>
<dbReference type="SMART" id="SM00448">
    <property type="entry name" value="REC"/>
    <property type="match status" value="1"/>
</dbReference>
<sequence>MKKKIIVVDDEKDIVELISYNLAKEGFHVTSSFNGEDGLNKINAQRFDLIILDLMLPGIQGIDLCKTLKTSGETADIPIIMVTSKSEEFDKVLGLEMGADDYITKPFSIRELTARVKAVLRRTHEKAALEPLLKILKIGDIEIDTDTYKVQKKGVPVKLSATEFKLLLYMIQRKGKVLSRDTLLDAVWKDEAFVEPRTVDVHIRRLREQIEDDSSTPVYIKTRRGIGYYFEDIA</sequence>
<evidence type="ECO:0000256" key="3">
    <source>
        <dbReference type="ARBA" id="ARBA00023125"/>
    </source>
</evidence>
<dbReference type="Proteomes" id="UP000060487">
    <property type="component" value="Unassembled WGS sequence"/>
</dbReference>
<dbReference type="PROSITE" id="PS50110">
    <property type="entry name" value="RESPONSE_REGULATORY"/>
    <property type="match status" value="1"/>
</dbReference>
<dbReference type="InterPro" id="IPR016032">
    <property type="entry name" value="Sig_transdc_resp-reg_C-effctor"/>
</dbReference>
<dbReference type="EMBL" id="LNQR01000115">
    <property type="protein sequence ID" value="KWT78405.1"/>
    <property type="molecule type" value="Genomic_DNA"/>
</dbReference>
<dbReference type="PROSITE" id="PS51755">
    <property type="entry name" value="OMPR_PHOB"/>
    <property type="match status" value="1"/>
</dbReference>
<keyword evidence="2" id="KW-0902">Two-component regulatory system</keyword>
<evidence type="ECO:0000256" key="2">
    <source>
        <dbReference type="ARBA" id="ARBA00023012"/>
    </source>
</evidence>
<dbReference type="Pfam" id="PF00072">
    <property type="entry name" value="Response_reg"/>
    <property type="match status" value="1"/>
</dbReference>
<evidence type="ECO:0000313" key="8">
    <source>
        <dbReference type="EMBL" id="KWT78405.1"/>
    </source>
</evidence>
<accession>A0ABR5SD36</accession>
<dbReference type="CDD" id="cd19937">
    <property type="entry name" value="REC_OmpR_BsPhoP-like"/>
    <property type="match status" value="1"/>
</dbReference>
<dbReference type="SUPFAM" id="SSF46894">
    <property type="entry name" value="C-terminal effector domain of the bipartite response regulators"/>
    <property type="match status" value="1"/>
</dbReference>
<dbReference type="RefSeq" id="WP_085053433.1">
    <property type="nucleotide sequence ID" value="NZ_LNQR01000115.1"/>
</dbReference>
<evidence type="ECO:0000259" key="7">
    <source>
        <dbReference type="PROSITE" id="PS51755"/>
    </source>
</evidence>